<dbReference type="InterPro" id="IPR003661">
    <property type="entry name" value="HisK_dim/P_dom"/>
</dbReference>
<dbReference type="InterPro" id="IPR036890">
    <property type="entry name" value="HATPase_C_sf"/>
</dbReference>
<keyword evidence="12" id="KW-1185">Reference proteome</keyword>
<evidence type="ECO:0000256" key="7">
    <source>
        <dbReference type="PROSITE-ProRule" id="PRU00169"/>
    </source>
</evidence>
<evidence type="ECO:0000259" key="8">
    <source>
        <dbReference type="PROSITE" id="PS01124"/>
    </source>
</evidence>
<gene>
    <name evidence="11" type="ORF">KK083_01545</name>
</gene>
<dbReference type="InterPro" id="IPR009057">
    <property type="entry name" value="Homeodomain-like_sf"/>
</dbReference>
<evidence type="ECO:0000256" key="6">
    <source>
        <dbReference type="ARBA" id="ARBA00023163"/>
    </source>
</evidence>
<dbReference type="Pfam" id="PF00512">
    <property type="entry name" value="HisKA"/>
    <property type="match status" value="1"/>
</dbReference>
<dbReference type="Pfam" id="PF12833">
    <property type="entry name" value="HTH_18"/>
    <property type="match status" value="1"/>
</dbReference>
<keyword evidence="6" id="KW-0804">Transcription</keyword>
<dbReference type="Gene3D" id="3.30.565.10">
    <property type="entry name" value="Histidine kinase-like ATPase, C-terminal domain"/>
    <property type="match status" value="1"/>
</dbReference>
<dbReference type="InterPro" id="IPR001789">
    <property type="entry name" value="Sig_transdc_resp-reg_receiver"/>
</dbReference>
<dbReference type="RefSeq" id="WP_254159971.1">
    <property type="nucleotide sequence ID" value="NZ_JAHESF010000001.1"/>
</dbReference>
<dbReference type="FunFam" id="1.10.287.130:FF:000045">
    <property type="entry name" value="Two-component system sensor histidine kinase/response regulator"/>
    <property type="match status" value="1"/>
</dbReference>
<dbReference type="SMART" id="SM00388">
    <property type="entry name" value="HisKA"/>
    <property type="match status" value="1"/>
</dbReference>
<dbReference type="CDD" id="cd00082">
    <property type="entry name" value="HisKA"/>
    <property type="match status" value="1"/>
</dbReference>
<dbReference type="SMART" id="SM00387">
    <property type="entry name" value="HATPase_c"/>
    <property type="match status" value="1"/>
</dbReference>
<dbReference type="SUPFAM" id="SSF50998">
    <property type="entry name" value="Quinoprotein alcohol dehydrogenase-like"/>
    <property type="match status" value="1"/>
</dbReference>
<dbReference type="InterPro" id="IPR018062">
    <property type="entry name" value="HTH_AraC-typ_CS"/>
</dbReference>
<dbReference type="Pfam" id="PF07494">
    <property type="entry name" value="Reg_prop"/>
    <property type="match status" value="4"/>
</dbReference>
<dbReference type="InterPro" id="IPR018060">
    <property type="entry name" value="HTH_AraC"/>
</dbReference>
<dbReference type="PROSITE" id="PS00041">
    <property type="entry name" value="HTH_ARAC_FAMILY_1"/>
    <property type="match status" value="1"/>
</dbReference>
<evidence type="ECO:0000256" key="5">
    <source>
        <dbReference type="ARBA" id="ARBA00023125"/>
    </source>
</evidence>
<evidence type="ECO:0000256" key="3">
    <source>
        <dbReference type="ARBA" id="ARBA00022553"/>
    </source>
</evidence>
<evidence type="ECO:0000256" key="2">
    <source>
        <dbReference type="ARBA" id="ARBA00012438"/>
    </source>
</evidence>
<dbReference type="SMART" id="SM00342">
    <property type="entry name" value="HTH_ARAC"/>
    <property type="match status" value="1"/>
</dbReference>
<dbReference type="InterPro" id="IPR004358">
    <property type="entry name" value="Sig_transdc_His_kin-like_C"/>
</dbReference>
<dbReference type="CDD" id="cd00146">
    <property type="entry name" value="PKD"/>
    <property type="match status" value="1"/>
</dbReference>
<comment type="catalytic activity">
    <reaction evidence="1">
        <text>ATP + protein L-histidine = ADP + protein N-phospho-L-histidine.</text>
        <dbReference type="EC" id="2.7.13.3"/>
    </reaction>
</comment>
<dbReference type="Pfam" id="PF00072">
    <property type="entry name" value="Response_reg"/>
    <property type="match status" value="1"/>
</dbReference>
<dbReference type="Gene3D" id="2.60.40.10">
    <property type="entry name" value="Immunoglobulins"/>
    <property type="match status" value="1"/>
</dbReference>
<feature type="domain" description="Response regulatory" evidence="10">
    <location>
        <begin position="1110"/>
        <end position="1225"/>
    </location>
</feature>
<keyword evidence="3 7" id="KW-0597">Phosphoprotein</keyword>
<accession>A0AAP2DFS5</accession>
<dbReference type="PRINTS" id="PR00344">
    <property type="entry name" value="BCTRLSENSOR"/>
</dbReference>
<evidence type="ECO:0000313" key="12">
    <source>
        <dbReference type="Proteomes" id="UP001319200"/>
    </source>
</evidence>
<dbReference type="InterPro" id="IPR013783">
    <property type="entry name" value="Ig-like_fold"/>
</dbReference>
<dbReference type="PANTHER" id="PTHR43547:SF2">
    <property type="entry name" value="HYBRID SIGNAL TRANSDUCTION HISTIDINE KINASE C"/>
    <property type="match status" value="1"/>
</dbReference>
<dbReference type="InterPro" id="IPR015943">
    <property type="entry name" value="WD40/YVTN_repeat-like_dom_sf"/>
</dbReference>
<dbReference type="InterPro" id="IPR011047">
    <property type="entry name" value="Quinoprotein_ADH-like_sf"/>
</dbReference>
<reference evidence="11 12" key="1">
    <citation type="submission" date="2021-05" db="EMBL/GenBank/DDBJ databases">
        <title>A Polyphasic approach of four new species of the genus Ohtaekwangia: Ohtaekwangia histidinii sp. nov., Ohtaekwangia cretensis sp. nov., Ohtaekwangia indiensis sp. nov., Ohtaekwangia reichenbachii sp. nov. from diverse environment.</title>
        <authorList>
            <person name="Octaviana S."/>
        </authorList>
    </citation>
    <scope>NUCLEOTIDE SEQUENCE [LARGE SCALE GENOMIC DNA]</scope>
    <source>
        <strain evidence="11 12">PWU4</strain>
    </source>
</reference>
<evidence type="ECO:0000256" key="1">
    <source>
        <dbReference type="ARBA" id="ARBA00000085"/>
    </source>
</evidence>
<feature type="domain" description="HTH araC/xylS-type" evidence="8">
    <location>
        <begin position="1259"/>
        <end position="1358"/>
    </location>
</feature>
<evidence type="ECO:0000259" key="9">
    <source>
        <dbReference type="PROSITE" id="PS50109"/>
    </source>
</evidence>
<dbReference type="InterPro" id="IPR036097">
    <property type="entry name" value="HisK_dim/P_sf"/>
</dbReference>
<dbReference type="InterPro" id="IPR011006">
    <property type="entry name" value="CheY-like_superfamily"/>
</dbReference>
<evidence type="ECO:0000256" key="4">
    <source>
        <dbReference type="ARBA" id="ARBA00023015"/>
    </source>
</evidence>
<dbReference type="GO" id="GO:0000155">
    <property type="term" value="F:phosphorelay sensor kinase activity"/>
    <property type="evidence" value="ECO:0007669"/>
    <property type="project" value="InterPro"/>
</dbReference>
<dbReference type="Gene3D" id="3.40.50.2300">
    <property type="match status" value="1"/>
</dbReference>
<dbReference type="GO" id="GO:0043565">
    <property type="term" value="F:sequence-specific DNA binding"/>
    <property type="evidence" value="ECO:0007669"/>
    <property type="project" value="InterPro"/>
</dbReference>
<dbReference type="Gene3D" id="1.10.10.60">
    <property type="entry name" value="Homeodomain-like"/>
    <property type="match status" value="1"/>
</dbReference>
<dbReference type="Proteomes" id="UP001319200">
    <property type="component" value="Unassembled WGS sequence"/>
</dbReference>
<dbReference type="Gene3D" id="1.10.287.130">
    <property type="match status" value="1"/>
</dbReference>
<dbReference type="PROSITE" id="PS50110">
    <property type="entry name" value="RESPONSE_REGULATORY"/>
    <property type="match status" value="1"/>
</dbReference>
<dbReference type="InterPro" id="IPR011110">
    <property type="entry name" value="Reg_prop"/>
</dbReference>
<dbReference type="SUPFAM" id="SSF52172">
    <property type="entry name" value="CheY-like"/>
    <property type="match status" value="1"/>
</dbReference>
<dbReference type="InterPro" id="IPR003594">
    <property type="entry name" value="HATPase_dom"/>
</dbReference>
<dbReference type="GO" id="GO:0003700">
    <property type="term" value="F:DNA-binding transcription factor activity"/>
    <property type="evidence" value="ECO:0007669"/>
    <property type="project" value="InterPro"/>
</dbReference>
<proteinExistence type="predicted"/>
<feature type="modified residue" description="4-aspartylphosphate" evidence="7">
    <location>
        <position position="1158"/>
    </location>
</feature>
<dbReference type="SMART" id="SM00448">
    <property type="entry name" value="REC"/>
    <property type="match status" value="1"/>
</dbReference>
<dbReference type="PANTHER" id="PTHR43547">
    <property type="entry name" value="TWO-COMPONENT HISTIDINE KINASE"/>
    <property type="match status" value="1"/>
</dbReference>
<keyword evidence="4" id="KW-0805">Transcription regulation</keyword>
<dbReference type="PROSITE" id="PS50109">
    <property type="entry name" value="HIS_KIN"/>
    <property type="match status" value="1"/>
</dbReference>
<dbReference type="InterPro" id="IPR005467">
    <property type="entry name" value="His_kinase_dom"/>
</dbReference>
<dbReference type="SUPFAM" id="SSF55874">
    <property type="entry name" value="ATPase domain of HSP90 chaperone/DNA topoisomerase II/histidine kinase"/>
    <property type="match status" value="1"/>
</dbReference>
<sequence>MYHFNVTIVKRKGPIVILLLFAFFNGYPQPGKLFTVDSELSSSLVNDIYQDHNQIIWMATDNGLNRYDGSKFTVYKNDKNDSTSLLHNYVRLVSEDRKGRLFVGLVNGLQLYDHAFDRFQNIPLVLLDGNPFPAHITSILERKNGNILIGTTGHGIFVLKAHGGKLIAQQLAGPMPSYLIKTLYEDSRQNLWICTQDKGLFRVDRHNQLTQPGIAGDNGNIFTLCEDAQGTLYAGSVTTGLYTYNENSNTFSATLPAATRLPITKLSLTRAGRVLIGTEGRGLKVFDPEKQELSNGDFTISTIDLSRNKIHALCEDDAGNLWIGIFQKGVVLLPARTKRFQYYGHRSVQNDVIGSSNVTALYRDRLGMLWIGTDGDGVYGLDSAGIRKVHFKPSGDVGSVPATILDIYEDSDQNLWLGSYDNGICILNRVTGRCRYINQLLIPQGAQLPKVFEIAEDDEKHLWIATMGLGLYSLDLKTSEVRQYRAIGPGYRPDLDVLHNDWINSVLVSSKDKKVYIGTADGLGCLDLKTGKFTSAFNGSSRILPGIIVHSLYEDPEGMLWMGTSEGLISYDKTDGSLMKLTMEDGLPSNVVAAVLNDTSDHLWISTNYGLSRIHKKTHSIVNYYQDDGLQGNEFSDAAYADTHELLFGGINGVTIFNPSQITDEEKKLEVRVTGFYIHNQAVKKGMKSGSRDIVDSAVMDAKVFELSQKDNSFTIEFSVMEFSNPDRITYMYSLQGGNEWIELPPGKNTVSFSDMSPGNYEFRVRAKDYGTYSEAKVISIIVHPFWYFSFWAKLVYGILALTIAYVIAQQIRQRKETKRKMQEHIHAKQLNEAKLQFFINIAHELRTPMTLILSPLKKLMTKDKDRDRQRSYTAMQRNSDRILHLVNQLMDVQRIDRGQMVLTFQETELVEFISDLCYAFDEQTRMKEIELTYTHDTTCLYAWVDPFNFDKVILNILANALKFTPIGGKIHVALSTCAEENAATGHQEYFQVDISDTGSGIREGELEKVFECFYQARNSHHSFSSGAGIGLHLTRSIVELHHGRIWAENNQNGQGCRFVLRVPLGHAHLNADEIKLQEAGRKPTHAFETPAISVVDTPAVKVKSKSPYRVLVVDDDADIRQYIQTEMAGDYHMATCKDGKEALAYVLQHAPDVVISDIKMPEMDGITLCQKIKQNVNINHIPVILLTAKMEEEYNIEGLGIGADGYILKPFNVEVLRKTVQNVIRTREILRNKFTGSQHQKDKVQDVVLASSNEKLLTRIMDAINKNISNPELNVEMLSREVGISRVHLHRKLKELTSQSTRDLIRNLRLQQAAKLLSEKHMNISEVAFSTGFINIGHFSNSFKDFYGVPPSQYMENHLNAAKEKKLTDRGVPTKK</sequence>
<dbReference type="CDD" id="cd17574">
    <property type="entry name" value="REC_OmpR"/>
    <property type="match status" value="1"/>
</dbReference>
<dbReference type="InterPro" id="IPR011123">
    <property type="entry name" value="Y_Y_Y"/>
</dbReference>
<dbReference type="SUPFAM" id="SSF46689">
    <property type="entry name" value="Homeodomain-like"/>
    <property type="match status" value="1"/>
</dbReference>
<dbReference type="SUPFAM" id="SSF47384">
    <property type="entry name" value="Homodimeric domain of signal transducing histidine kinase"/>
    <property type="match status" value="1"/>
</dbReference>
<name>A0AAP2DFS5_9BACT</name>
<dbReference type="Pfam" id="PF02518">
    <property type="entry name" value="HATPase_c"/>
    <property type="match status" value="1"/>
</dbReference>
<evidence type="ECO:0000259" key="10">
    <source>
        <dbReference type="PROSITE" id="PS50110"/>
    </source>
</evidence>
<keyword evidence="5" id="KW-0238">DNA-binding</keyword>
<dbReference type="Gene3D" id="2.130.10.10">
    <property type="entry name" value="YVTN repeat-like/Quinoprotein amine dehydrogenase"/>
    <property type="match status" value="3"/>
</dbReference>
<comment type="caution">
    <text evidence="11">The sequence shown here is derived from an EMBL/GenBank/DDBJ whole genome shotgun (WGS) entry which is preliminary data.</text>
</comment>
<dbReference type="EC" id="2.7.13.3" evidence="2"/>
<dbReference type="EMBL" id="JAHESF010000001">
    <property type="protein sequence ID" value="MBT1695540.1"/>
    <property type="molecule type" value="Genomic_DNA"/>
</dbReference>
<evidence type="ECO:0000313" key="11">
    <source>
        <dbReference type="EMBL" id="MBT1695540.1"/>
    </source>
</evidence>
<protein>
    <recommendedName>
        <fullName evidence="2">histidine kinase</fullName>
        <ecNumber evidence="2">2.7.13.3</ecNumber>
    </recommendedName>
</protein>
<dbReference type="PROSITE" id="PS01124">
    <property type="entry name" value="HTH_ARAC_FAMILY_2"/>
    <property type="match status" value="1"/>
</dbReference>
<feature type="domain" description="Histidine kinase" evidence="9">
    <location>
        <begin position="841"/>
        <end position="1067"/>
    </location>
</feature>
<dbReference type="Pfam" id="PF07495">
    <property type="entry name" value="Y_Y_Y"/>
    <property type="match status" value="1"/>
</dbReference>
<organism evidence="11 12">
    <name type="scientific">Chryseosolibacter histidini</name>
    <dbReference type="NCBI Taxonomy" id="2782349"/>
    <lineage>
        <taxon>Bacteria</taxon>
        <taxon>Pseudomonadati</taxon>
        <taxon>Bacteroidota</taxon>
        <taxon>Cytophagia</taxon>
        <taxon>Cytophagales</taxon>
        <taxon>Chryseotaleaceae</taxon>
        <taxon>Chryseosolibacter</taxon>
    </lineage>
</organism>